<evidence type="ECO:0000256" key="3">
    <source>
        <dbReference type="ARBA" id="ARBA00023002"/>
    </source>
</evidence>
<keyword evidence="5 6" id="KW-0349">Heme</keyword>
<dbReference type="SUPFAM" id="SSF48264">
    <property type="entry name" value="Cytochrome P450"/>
    <property type="match status" value="1"/>
</dbReference>
<dbReference type="GO" id="GO:0004497">
    <property type="term" value="F:monooxygenase activity"/>
    <property type="evidence" value="ECO:0007669"/>
    <property type="project" value="UniProtKB-KW"/>
</dbReference>
<evidence type="ECO:0000256" key="6">
    <source>
        <dbReference type="RuleBase" id="RU000461"/>
    </source>
</evidence>
<comment type="caution">
    <text evidence="7">The sequence shown here is derived from an EMBL/GenBank/DDBJ whole genome shotgun (WGS) entry which is preliminary data.</text>
</comment>
<evidence type="ECO:0000313" key="8">
    <source>
        <dbReference type="Proteomes" id="UP001150904"/>
    </source>
</evidence>
<evidence type="ECO:0000313" key="7">
    <source>
        <dbReference type="EMBL" id="KAJ5191094.1"/>
    </source>
</evidence>
<evidence type="ECO:0008006" key="9">
    <source>
        <dbReference type="Google" id="ProtNLM"/>
    </source>
</evidence>
<proteinExistence type="inferred from homology"/>
<dbReference type="Pfam" id="PF00067">
    <property type="entry name" value="p450"/>
    <property type="match status" value="1"/>
</dbReference>
<evidence type="ECO:0000256" key="5">
    <source>
        <dbReference type="PIRSR" id="PIRSR602401-1"/>
    </source>
</evidence>
<accession>A0A9W9M714</accession>
<dbReference type="PRINTS" id="PR00385">
    <property type="entry name" value="P450"/>
</dbReference>
<keyword evidence="8" id="KW-1185">Reference proteome</keyword>
<dbReference type="GO" id="GO:0005506">
    <property type="term" value="F:iron ion binding"/>
    <property type="evidence" value="ECO:0007669"/>
    <property type="project" value="InterPro"/>
</dbReference>
<evidence type="ECO:0000256" key="1">
    <source>
        <dbReference type="ARBA" id="ARBA00001971"/>
    </source>
</evidence>
<dbReference type="GO" id="GO:0016705">
    <property type="term" value="F:oxidoreductase activity, acting on paired donors, with incorporation or reduction of molecular oxygen"/>
    <property type="evidence" value="ECO:0007669"/>
    <property type="project" value="InterPro"/>
</dbReference>
<dbReference type="GO" id="GO:0020037">
    <property type="term" value="F:heme binding"/>
    <property type="evidence" value="ECO:0007669"/>
    <property type="project" value="InterPro"/>
</dbReference>
<keyword evidence="6" id="KW-0503">Monooxygenase</keyword>
<dbReference type="InterPro" id="IPR002401">
    <property type="entry name" value="Cyt_P450_E_grp-I"/>
</dbReference>
<dbReference type="GO" id="GO:0043386">
    <property type="term" value="P:mycotoxin biosynthetic process"/>
    <property type="evidence" value="ECO:0007669"/>
    <property type="project" value="UniProtKB-ARBA"/>
</dbReference>
<feature type="binding site" description="axial binding residue" evidence="5">
    <location>
        <position position="462"/>
    </location>
    <ligand>
        <name>heme</name>
        <dbReference type="ChEBI" id="CHEBI:30413"/>
    </ligand>
    <ligandPart>
        <name>Fe</name>
        <dbReference type="ChEBI" id="CHEBI:18248"/>
    </ligandPart>
</feature>
<dbReference type="PROSITE" id="PS00086">
    <property type="entry name" value="CYTOCHROME_P450"/>
    <property type="match status" value="1"/>
</dbReference>
<name>A0A9W9M714_9EURO</name>
<dbReference type="OrthoDB" id="3934656at2759"/>
<evidence type="ECO:0000256" key="4">
    <source>
        <dbReference type="ARBA" id="ARBA00023004"/>
    </source>
</evidence>
<dbReference type="InterPro" id="IPR001128">
    <property type="entry name" value="Cyt_P450"/>
</dbReference>
<reference evidence="7" key="2">
    <citation type="journal article" date="2023" name="IMA Fungus">
        <title>Comparative genomic study of the Penicillium genus elucidates a diverse pangenome and 15 lateral gene transfer events.</title>
        <authorList>
            <person name="Petersen C."/>
            <person name="Sorensen T."/>
            <person name="Nielsen M.R."/>
            <person name="Sondergaard T.E."/>
            <person name="Sorensen J.L."/>
            <person name="Fitzpatrick D.A."/>
            <person name="Frisvad J.C."/>
            <person name="Nielsen K.L."/>
        </authorList>
    </citation>
    <scope>NUCLEOTIDE SEQUENCE</scope>
    <source>
        <strain evidence="7">IBT 15544</strain>
    </source>
</reference>
<dbReference type="PRINTS" id="PR00463">
    <property type="entry name" value="EP450I"/>
</dbReference>
<sequence length="514" mass="58444">MTLLASLPSNLWVQALATLGLLLITKLVWDIFLSPLRAIPGPLLAKSTNFWRAYHTHHGHVDLKHVELHRTYGTAVRIGPNCVSISDPSLIRTIYSTRNPWKKSEMYRPNDVLIEGHRMSNLFNSQDEDWHNQNIRPIRGLWSMTKVLEYEPLIDETLNKFVDKLAAKFVDGANAGTVCPADEWIGFFAWDVTANFSFGRHYGFIDQEKDVDNLITDSTDGLKYFAPVSQVPWIDNFLDKNPIKRIGPKPTLTGVLYAFKVVAEYQAQLASKKITAGTVDHTLDKYVQLKKTYPDMVNDQQIVNWLMLSILAGGDTSSATMRAVVYYLAKSPSASAKLVAELKKAGLPTPAPWKSIRDLPYLDAVIREAMRVNPGIAMIFERVVPEGGFTLPDGRYIPAGTKMGINPAVTNRDYGVFGDDADNFNPDRWFQRKNESAEQFESRLRRMKDTVDFVFGGGGRVCMGRYLAELEIKKLIATLYNQFDVQLVDSKHEWTYRNAWFVYQYDMPMTIRRR</sequence>
<evidence type="ECO:0000256" key="2">
    <source>
        <dbReference type="ARBA" id="ARBA00022723"/>
    </source>
</evidence>
<dbReference type="Gene3D" id="1.10.630.10">
    <property type="entry name" value="Cytochrome P450"/>
    <property type="match status" value="1"/>
</dbReference>
<dbReference type="InterPro" id="IPR017972">
    <property type="entry name" value="Cyt_P450_CS"/>
</dbReference>
<dbReference type="EMBL" id="JAPQKR010000016">
    <property type="protein sequence ID" value="KAJ5191094.1"/>
    <property type="molecule type" value="Genomic_DNA"/>
</dbReference>
<dbReference type="InterPro" id="IPR050121">
    <property type="entry name" value="Cytochrome_P450_monoxygenase"/>
</dbReference>
<dbReference type="AlphaFoldDB" id="A0A9W9M714"/>
<comment type="similarity">
    <text evidence="6">Belongs to the cytochrome P450 family.</text>
</comment>
<protein>
    <recommendedName>
        <fullName evidence="9">Cytochrome P450</fullName>
    </recommendedName>
</protein>
<organism evidence="7 8">
    <name type="scientific">Penicillium cinerascens</name>
    <dbReference type="NCBI Taxonomy" id="70096"/>
    <lineage>
        <taxon>Eukaryota</taxon>
        <taxon>Fungi</taxon>
        <taxon>Dikarya</taxon>
        <taxon>Ascomycota</taxon>
        <taxon>Pezizomycotina</taxon>
        <taxon>Eurotiomycetes</taxon>
        <taxon>Eurotiomycetidae</taxon>
        <taxon>Eurotiales</taxon>
        <taxon>Aspergillaceae</taxon>
        <taxon>Penicillium</taxon>
    </lineage>
</organism>
<dbReference type="PANTHER" id="PTHR24305:SF180">
    <property type="entry name" value="P450, PUTATIVE (EUROFUNG)-RELATED"/>
    <property type="match status" value="1"/>
</dbReference>
<comment type="cofactor">
    <cofactor evidence="1 5">
        <name>heme</name>
        <dbReference type="ChEBI" id="CHEBI:30413"/>
    </cofactor>
</comment>
<dbReference type="Proteomes" id="UP001150904">
    <property type="component" value="Unassembled WGS sequence"/>
</dbReference>
<dbReference type="GeneID" id="83184436"/>
<keyword evidence="2 5" id="KW-0479">Metal-binding</keyword>
<dbReference type="InterPro" id="IPR036396">
    <property type="entry name" value="Cyt_P450_sf"/>
</dbReference>
<dbReference type="PANTHER" id="PTHR24305">
    <property type="entry name" value="CYTOCHROME P450"/>
    <property type="match status" value="1"/>
</dbReference>
<keyword evidence="3 6" id="KW-0560">Oxidoreductase</keyword>
<reference evidence="7" key="1">
    <citation type="submission" date="2022-12" db="EMBL/GenBank/DDBJ databases">
        <authorList>
            <person name="Petersen C."/>
        </authorList>
    </citation>
    <scope>NUCLEOTIDE SEQUENCE</scope>
    <source>
        <strain evidence="7">IBT 15544</strain>
    </source>
</reference>
<keyword evidence="4 5" id="KW-0408">Iron</keyword>
<dbReference type="RefSeq" id="XP_058304034.1">
    <property type="nucleotide sequence ID" value="XM_058457135.1"/>
</dbReference>
<gene>
    <name evidence="7" type="ORF">N7498_010079</name>
</gene>
<dbReference type="CDD" id="cd11060">
    <property type="entry name" value="CYP57A1-like"/>
    <property type="match status" value="1"/>
</dbReference>